<dbReference type="InterPro" id="IPR008920">
    <property type="entry name" value="TF_FadR/GntR_C"/>
</dbReference>
<protein>
    <submittedName>
        <fullName evidence="5">FadR/GntR family transcriptional regulator</fullName>
    </submittedName>
</protein>
<dbReference type="Pfam" id="PF00392">
    <property type="entry name" value="GntR"/>
    <property type="match status" value="1"/>
</dbReference>
<dbReference type="Gene3D" id="1.10.10.10">
    <property type="entry name" value="Winged helix-like DNA-binding domain superfamily/Winged helix DNA-binding domain"/>
    <property type="match status" value="1"/>
</dbReference>
<dbReference type="InterPro" id="IPR036390">
    <property type="entry name" value="WH_DNA-bd_sf"/>
</dbReference>
<keyword evidence="1" id="KW-0805">Transcription regulation</keyword>
<reference evidence="6" key="1">
    <citation type="journal article" date="2019" name="Int. J. Syst. Evol. Microbiol.">
        <title>The Global Catalogue of Microorganisms (GCM) 10K type strain sequencing project: providing services to taxonomists for standard genome sequencing and annotation.</title>
        <authorList>
            <consortium name="The Broad Institute Genomics Platform"/>
            <consortium name="The Broad Institute Genome Sequencing Center for Infectious Disease"/>
            <person name="Wu L."/>
            <person name="Ma J."/>
        </authorList>
    </citation>
    <scope>NUCLEOTIDE SEQUENCE [LARGE SCALE GENOMIC DNA]</scope>
    <source>
        <strain evidence="6">KACC 12633</strain>
    </source>
</reference>
<sequence>MEINPNKVNRQGLPSQVAAFVRFEILRGNLKPGDRLPTEQEFALQHGVSRAVIREAIAKLRHEGLVVSRQGIGAFVASPEAANSLTLEPNSLAVPEDYRHLYELRLMLETGSAELAAVQRTDEDLAEMERCIDNMAKVTDLHSAYVETDISFHRAVARATKNPFVALFIAFVDVKLQESILVALRSLDFAKTSAISHDEHQLIYEAIRAGDPAGAAAAMRSHLTNSSRRLGL</sequence>
<dbReference type="Gene3D" id="1.20.120.530">
    <property type="entry name" value="GntR ligand-binding domain-like"/>
    <property type="match status" value="1"/>
</dbReference>
<dbReference type="PROSITE" id="PS50949">
    <property type="entry name" value="HTH_GNTR"/>
    <property type="match status" value="1"/>
</dbReference>
<feature type="domain" description="HTH gntR-type" evidence="4">
    <location>
        <begin position="11"/>
        <end position="79"/>
    </location>
</feature>
<dbReference type="CDD" id="cd07377">
    <property type="entry name" value="WHTH_GntR"/>
    <property type="match status" value="1"/>
</dbReference>
<dbReference type="SMART" id="SM00895">
    <property type="entry name" value="FCD"/>
    <property type="match status" value="1"/>
</dbReference>
<dbReference type="InterPro" id="IPR011711">
    <property type="entry name" value="GntR_C"/>
</dbReference>
<keyword evidence="6" id="KW-1185">Reference proteome</keyword>
<dbReference type="RefSeq" id="WP_266344160.1">
    <property type="nucleotide sequence ID" value="NZ_JAPKNH010000004.1"/>
</dbReference>
<evidence type="ECO:0000313" key="5">
    <source>
        <dbReference type="EMBL" id="MFC5516595.1"/>
    </source>
</evidence>
<evidence type="ECO:0000259" key="4">
    <source>
        <dbReference type="PROSITE" id="PS50949"/>
    </source>
</evidence>
<dbReference type="InterPro" id="IPR000524">
    <property type="entry name" value="Tscrpt_reg_HTH_GntR"/>
</dbReference>
<gene>
    <name evidence="5" type="ORF">ACFPP9_12500</name>
</gene>
<dbReference type="InterPro" id="IPR036388">
    <property type="entry name" value="WH-like_DNA-bd_sf"/>
</dbReference>
<dbReference type="PRINTS" id="PR00035">
    <property type="entry name" value="HTHGNTR"/>
</dbReference>
<keyword evidence="3" id="KW-0804">Transcription</keyword>
<evidence type="ECO:0000256" key="2">
    <source>
        <dbReference type="ARBA" id="ARBA00023125"/>
    </source>
</evidence>
<keyword evidence="2" id="KW-0238">DNA-binding</keyword>
<proteinExistence type="predicted"/>
<accession>A0ABW0PW86</accession>
<evidence type="ECO:0000256" key="3">
    <source>
        <dbReference type="ARBA" id="ARBA00023163"/>
    </source>
</evidence>
<dbReference type="Proteomes" id="UP001596150">
    <property type="component" value="Unassembled WGS sequence"/>
</dbReference>
<name>A0ABW0PW86_9HYPH</name>
<dbReference type="PANTHER" id="PTHR43537">
    <property type="entry name" value="TRANSCRIPTIONAL REGULATOR, GNTR FAMILY"/>
    <property type="match status" value="1"/>
</dbReference>
<dbReference type="SUPFAM" id="SSF48008">
    <property type="entry name" value="GntR ligand-binding domain-like"/>
    <property type="match status" value="1"/>
</dbReference>
<dbReference type="EMBL" id="JBHSML010000003">
    <property type="protein sequence ID" value="MFC5516595.1"/>
    <property type="molecule type" value="Genomic_DNA"/>
</dbReference>
<evidence type="ECO:0000313" key="6">
    <source>
        <dbReference type="Proteomes" id="UP001596150"/>
    </source>
</evidence>
<organism evidence="5 6">
    <name type="scientific">Kaistia terrae</name>
    <dbReference type="NCBI Taxonomy" id="537017"/>
    <lineage>
        <taxon>Bacteria</taxon>
        <taxon>Pseudomonadati</taxon>
        <taxon>Pseudomonadota</taxon>
        <taxon>Alphaproteobacteria</taxon>
        <taxon>Hyphomicrobiales</taxon>
        <taxon>Kaistiaceae</taxon>
        <taxon>Kaistia</taxon>
    </lineage>
</organism>
<comment type="caution">
    <text evidence="5">The sequence shown here is derived from an EMBL/GenBank/DDBJ whole genome shotgun (WGS) entry which is preliminary data.</text>
</comment>
<dbReference type="Pfam" id="PF07729">
    <property type="entry name" value="FCD"/>
    <property type="match status" value="1"/>
</dbReference>
<dbReference type="SMART" id="SM00345">
    <property type="entry name" value="HTH_GNTR"/>
    <property type="match status" value="1"/>
</dbReference>
<dbReference type="PANTHER" id="PTHR43537:SF44">
    <property type="entry name" value="GNTR FAMILY REGULATORY PROTEIN"/>
    <property type="match status" value="1"/>
</dbReference>
<dbReference type="SUPFAM" id="SSF46785">
    <property type="entry name" value="Winged helix' DNA-binding domain"/>
    <property type="match status" value="1"/>
</dbReference>
<evidence type="ECO:0000256" key="1">
    <source>
        <dbReference type="ARBA" id="ARBA00023015"/>
    </source>
</evidence>